<organism evidence="3 4">
    <name type="scientific">Panagrolaimus davidi</name>
    <dbReference type="NCBI Taxonomy" id="227884"/>
    <lineage>
        <taxon>Eukaryota</taxon>
        <taxon>Metazoa</taxon>
        <taxon>Ecdysozoa</taxon>
        <taxon>Nematoda</taxon>
        <taxon>Chromadorea</taxon>
        <taxon>Rhabditida</taxon>
        <taxon>Tylenchina</taxon>
        <taxon>Panagrolaimomorpha</taxon>
        <taxon>Panagrolaimoidea</taxon>
        <taxon>Panagrolaimidae</taxon>
        <taxon>Panagrolaimus</taxon>
    </lineage>
</organism>
<dbReference type="Proteomes" id="UP000887578">
    <property type="component" value="Unplaced"/>
</dbReference>
<protein>
    <submittedName>
        <fullName evidence="4">Uncharacterized protein</fullName>
    </submittedName>
</protein>
<reference evidence="4" key="1">
    <citation type="submission" date="2022-11" db="UniProtKB">
        <authorList>
            <consortium name="WormBaseParasite"/>
        </authorList>
    </citation>
    <scope>IDENTIFICATION</scope>
</reference>
<evidence type="ECO:0000313" key="4">
    <source>
        <dbReference type="WBParaSite" id="PDA_v2.g82.t1"/>
    </source>
</evidence>
<feature type="region of interest" description="Disordered" evidence="2">
    <location>
        <begin position="1"/>
        <end position="21"/>
    </location>
</feature>
<dbReference type="AlphaFoldDB" id="A0A914QWM0"/>
<feature type="coiled-coil region" evidence="1">
    <location>
        <begin position="122"/>
        <end position="240"/>
    </location>
</feature>
<evidence type="ECO:0000256" key="2">
    <source>
        <dbReference type="SAM" id="MobiDB-lite"/>
    </source>
</evidence>
<evidence type="ECO:0000256" key="1">
    <source>
        <dbReference type="SAM" id="Coils"/>
    </source>
</evidence>
<dbReference type="WBParaSite" id="PDA_v2.g82.t1">
    <property type="protein sequence ID" value="PDA_v2.g82.t1"/>
    <property type="gene ID" value="PDA_v2.g82"/>
</dbReference>
<sequence>MTEEVKRCENRIKSSNEMAEQAKEKIKATEIEKETFERQIPLLDREIKDAQAELRNLEPKEPILADEYAILRQQYNAASADCSSDQRKKATLQMLMREKSNGNIPGIRGRLKARQTEIEGKIKTLRTAASKAEIDLQKSNEKLESMQKAVADMEEELQRLEENKVAIKEEIDKLSAFLEEKKKESEEIKARLEAAQAEINGVDEKEVGLKREIANGNDEIAKLKDEVKHVEAKFAEITSKIEKLKTYDIKEILADKTLEKDTKTASHKFMIGTDAEKESVIRNKLRRRLEEDETDGVAAPKRARKVM</sequence>
<accession>A0A914QWM0</accession>
<proteinExistence type="predicted"/>
<dbReference type="Gene3D" id="6.10.250.3110">
    <property type="match status" value="1"/>
</dbReference>
<dbReference type="SUPFAM" id="SSF57997">
    <property type="entry name" value="Tropomyosin"/>
    <property type="match status" value="1"/>
</dbReference>
<keyword evidence="1" id="KW-0175">Coiled coil</keyword>
<keyword evidence="3" id="KW-1185">Reference proteome</keyword>
<name>A0A914QWM0_9BILA</name>
<evidence type="ECO:0000313" key="3">
    <source>
        <dbReference type="Proteomes" id="UP000887578"/>
    </source>
</evidence>